<dbReference type="EMBL" id="PVNH01000007">
    <property type="protein sequence ID" value="PRX46664.1"/>
    <property type="molecule type" value="Genomic_DNA"/>
</dbReference>
<dbReference type="PANTHER" id="PTHR43433">
    <property type="entry name" value="HYDROLASE, ALPHA/BETA FOLD FAMILY PROTEIN"/>
    <property type="match status" value="1"/>
</dbReference>
<comment type="caution">
    <text evidence="4">The sequence shown here is derived from an EMBL/GenBank/DDBJ whole genome shotgun (WGS) entry which is preliminary data.</text>
</comment>
<keyword evidence="1" id="KW-0575">Peroxidase</keyword>
<dbReference type="AlphaFoldDB" id="A0A2T0LSN7"/>
<dbReference type="InterPro" id="IPR000639">
    <property type="entry name" value="Epox_hydrolase-like"/>
</dbReference>
<feature type="domain" description="AB hydrolase-1" evidence="3">
    <location>
        <begin position="26"/>
        <end position="267"/>
    </location>
</feature>
<evidence type="ECO:0000313" key="4">
    <source>
        <dbReference type="EMBL" id="PRX46664.1"/>
    </source>
</evidence>
<dbReference type="PRINTS" id="PR00111">
    <property type="entry name" value="ABHYDROLASE"/>
</dbReference>
<proteinExistence type="inferred from homology"/>
<keyword evidence="5" id="KW-1185">Reference proteome</keyword>
<dbReference type="InterPro" id="IPR000073">
    <property type="entry name" value="AB_hydrolase_1"/>
</dbReference>
<dbReference type="RefSeq" id="WP_106180051.1">
    <property type="nucleotide sequence ID" value="NZ_PVNH01000007.1"/>
</dbReference>
<evidence type="ECO:0000313" key="5">
    <source>
        <dbReference type="Proteomes" id="UP000238362"/>
    </source>
</evidence>
<organism evidence="4 5">
    <name type="scientific">Prauserella shujinwangii</name>
    <dbReference type="NCBI Taxonomy" id="1453103"/>
    <lineage>
        <taxon>Bacteria</taxon>
        <taxon>Bacillati</taxon>
        <taxon>Actinomycetota</taxon>
        <taxon>Actinomycetes</taxon>
        <taxon>Pseudonocardiales</taxon>
        <taxon>Pseudonocardiaceae</taxon>
        <taxon>Prauserella</taxon>
    </lineage>
</organism>
<dbReference type="PRINTS" id="PR00412">
    <property type="entry name" value="EPOXHYDRLASE"/>
</dbReference>
<comment type="similarity">
    <text evidence="2">Belongs to the AB hydrolase superfamily. Bacterial non-heme haloperoxidase / perhydrolase family.</text>
</comment>
<keyword evidence="1" id="KW-0560">Oxidoreductase</keyword>
<sequence>MGFVTAGIENSTNIELYYEDHGTGQPVVLIHGYPLDGHSWELQARELLAAGYRVITYDRRGFGRSSKAGSGYDYDTFAADLSVLLETLDLRDVILVGFSMGTGELARYVRNHGHERIAKLAFLASIEPFLVRTEDNPGGLPREGFDGTIAAARADRFAWFTQFYQDFYNLDETLGTLVSEEVVRANWNTAAGSAPIAAWAVVPSWLEDFRPDVEAVRASGKPALIVHGTKDALLPIEVTGRPFHAALPEAEYLEIEDAPHGLLWTHATEVNDALVRFAAK</sequence>
<dbReference type="InterPro" id="IPR050471">
    <property type="entry name" value="AB_hydrolase"/>
</dbReference>
<dbReference type="SUPFAM" id="SSF53474">
    <property type="entry name" value="alpha/beta-Hydrolases"/>
    <property type="match status" value="1"/>
</dbReference>
<evidence type="ECO:0000259" key="3">
    <source>
        <dbReference type="Pfam" id="PF00561"/>
    </source>
</evidence>
<dbReference type="PANTHER" id="PTHR43433:SF4">
    <property type="entry name" value="NON-HEME CHLOROPEROXIDASE-RELATED"/>
    <property type="match status" value="1"/>
</dbReference>
<dbReference type="OrthoDB" id="9785847at2"/>
<protein>
    <submittedName>
        <fullName evidence="4">Pimeloyl-ACP methyl ester carboxylesterase</fullName>
    </submittedName>
</protein>
<gene>
    <name evidence="4" type="ORF">B0I33_107241</name>
</gene>
<accession>A0A2T0LSN7</accession>
<dbReference type="FunFam" id="3.40.50.1820:FF:000205">
    <property type="entry name" value="Non-haem bromoperoxidase BPO-A2"/>
    <property type="match status" value="1"/>
</dbReference>
<dbReference type="InterPro" id="IPR029058">
    <property type="entry name" value="AB_hydrolase_fold"/>
</dbReference>
<evidence type="ECO:0000256" key="2">
    <source>
        <dbReference type="ARBA" id="ARBA00038128"/>
    </source>
</evidence>
<name>A0A2T0LSN7_9PSEU</name>
<dbReference type="GO" id="GO:0004601">
    <property type="term" value="F:peroxidase activity"/>
    <property type="evidence" value="ECO:0007669"/>
    <property type="project" value="UniProtKB-KW"/>
</dbReference>
<dbReference type="Pfam" id="PF00561">
    <property type="entry name" value="Abhydrolase_1"/>
    <property type="match status" value="1"/>
</dbReference>
<evidence type="ECO:0000256" key="1">
    <source>
        <dbReference type="ARBA" id="ARBA00022559"/>
    </source>
</evidence>
<dbReference type="Proteomes" id="UP000238362">
    <property type="component" value="Unassembled WGS sequence"/>
</dbReference>
<dbReference type="Gene3D" id="3.40.50.1820">
    <property type="entry name" value="alpha/beta hydrolase"/>
    <property type="match status" value="1"/>
</dbReference>
<reference evidence="4 5" key="1">
    <citation type="submission" date="2018-03" db="EMBL/GenBank/DDBJ databases">
        <title>Genomic Encyclopedia of Type Strains, Phase III (KMG-III): the genomes of soil and plant-associated and newly described type strains.</title>
        <authorList>
            <person name="Whitman W."/>
        </authorList>
    </citation>
    <scope>NUCLEOTIDE SEQUENCE [LARGE SCALE GENOMIC DNA]</scope>
    <source>
        <strain evidence="4 5">CGMCC 4.7125</strain>
    </source>
</reference>